<evidence type="ECO:0000256" key="2">
    <source>
        <dbReference type="SAM" id="MobiDB-lite"/>
    </source>
</evidence>
<evidence type="ECO:0000313" key="4">
    <source>
        <dbReference type="EMBL" id="OCB91525.1"/>
    </source>
</evidence>
<dbReference type="PANTHER" id="PTHR21600:SF40">
    <property type="entry name" value="PSEUDOURIDYLATE SYNTHASE RPUSD2"/>
    <property type="match status" value="1"/>
</dbReference>
<protein>
    <submittedName>
        <fullName evidence="4">Pseudouridine synthase</fullName>
    </submittedName>
</protein>
<dbReference type="EMBL" id="LNZH02000083">
    <property type="protein sequence ID" value="OCB91525.1"/>
    <property type="molecule type" value="Genomic_DNA"/>
</dbReference>
<dbReference type="Gene3D" id="3.30.2350.10">
    <property type="entry name" value="Pseudouridine synthase"/>
    <property type="match status" value="1"/>
</dbReference>
<keyword evidence="5" id="KW-1185">Reference proteome</keyword>
<feature type="region of interest" description="Disordered" evidence="2">
    <location>
        <begin position="1"/>
        <end position="23"/>
    </location>
</feature>
<feature type="compositionally biased region" description="Basic and acidic residues" evidence="2">
    <location>
        <begin position="362"/>
        <end position="379"/>
    </location>
</feature>
<feature type="compositionally biased region" description="Basic and acidic residues" evidence="2">
    <location>
        <begin position="474"/>
        <end position="486"/>
    </location>
</feature>
<dbReference type="InterPro" id="IPR006145">
    <property type="entry name" value="PsdUridine_synth_RsuA/RluA"/>
</dbReference>
<name>A0A9Q5I4G6_SANBA</name>
<dbReference type="Pfam" id="PF00849">
    <property type="entry name" value="PseudoU_synth_2"/>
    <property type="match status" value="1"/>
</dbReference>
<organism evidence="4 5">
    <name type="scientific">Sanghuangporus baumii</name>
    <name type="common">Phellinus baumii</name>
    <dbReference type="NCBI Taxonomy" id="108892"/>
    <lineage>
        <taxon>Eukaryota</taxon>
        <taxon>Fungi</taxon>
        <taxon>Dikarya</taxon>
        <taxon>Basidiomycota</taxon>
        <taxon>Agaricomycotina</taxon>
        <taxon>Agaricomycetes</taxon>
        <taxon>Hymenochaetales</taxon>
        <taxon>Hymenochaetaceae</taxon>
        <taxon>Sanghuangporus</taxon>
    </lineage>
</organism>
<dbReference type="GO" id="GO:0009982">
    <property type="term" value="F:pseudouridine synthase activity"/>
    <property type="evidence" value="ECO:0007669"/>
    <property type="project" value="InterPro"/>
</dbReference>
<sequence>MVDPSSTSASSDHATERSHGGRPGLKKIPPYWYPFRTNAKARWFDREILEVISTEFRDRSVEYYRYALQSGATTLNGEIARPGTLIRNGDTLENIVHRHEPPVTSTPVEILHHDVEREFIVINKPGSIPVHAAGRYFRNSLIEILKNDFGFPKLYPCNRLDRLTSGLMIIPLSVERARLLTDEFTSGSIQKEYVARVRGEFPEEEITCEEALLTIDRQMGLNIVHPEGKEAKTIFKRMHYDKNTDTSVVHCRPVTGRSHQIRVHLQFLGHSIANDAVYGDPKIWGPQVGKGGIDVTPSDEREAPRPPPGLEDSTAEGQGRFHTNSAFPVNTRHPTELEESHSEIPSEPVPPHKLAWLKKMKKKEERRRNPAFRTKEESAARTANYTGEAPRPGELPRETGHDIGLGSPVPLSKEAVGIITRLRNQKDEDEDWGRWRDVVFRAKGALTPRVVQLAYAEQNSPPSKAGKKNRKNKNGSEERVDKEKALESPLSEPSPFPKSSKSLPQAEVSSEVVAQSFSGDSLPAAGSPPSLHPSDAENIPPPTENSTFTDAESGSEALYCSECYVPLRPDPKPEKLYIFLHALRYTTASLGAFETPLPEWASEGYAWE</sequence>
<proteinExistence type="predicted"/>
<feature type="compositionally biased region" description="Basic and acidic residues" evidence="2">
    <location>
        <begin position="333"/>
        <end position="344"/>
    </location>
</feature>
<feature type="compositionally biased region" description="Low complexity" evidence="2">
    <location>
        <begin position="487"/>
        <end position="504"/>
    </location>
</feature>
<evidence type="ECO:0000256" key="1">
    <source>
        <dbReference type="PIRSR" id="PIRSR606225-1"/>
    </source>
</evidence>
<dbReference type="AlphaFoldDB" id="A0A9Q5I4G6"/>
<dbReference type="SUPFAM" id="SSF55120">
    <property type="entry name" value="Pseudouridine synthase"/>
    <property type="match status" value="1"/>
</dbReference>
<feature type="compositionally biased region" description="Polar residues" evidence="2">
    <location>
        <begin position="1"/>
        <end position="12"/>
    </location>
</feature>
<dbReference type="NCBIfam" id="TIGR00005">
    <property type="entry name" value="rluA_subfam"/>
    <property type="match status" value="1"/>
</dbReference>
<evidence type="ECO:0000259" key="3">
    <source>
        <dbReference type="Pfam" id="PF00849"/>
    </source>
</evidence>
<dbReference type="InterPro" id="IPR020103">
    <property type="entry name" value="PsdUridine_synth_cat_dom_sf"/>
</dbReference>
<dbReference type="InterPro" id="IPR050188">
    <property type="entry name" value="RluA_PseudoU_synthase"/>
</dbReference>
<accession>A0A9Q5I4G6</accession>
<dbReference type="GO" id="GO:0003723">
    <property type="term" value="F:RNA binding"/>
    <property type="evidence" value="ECO:0007669"/>
    <property type="project" value="InterPro"/>
</dbReference>
<dbReference type="GO" id="GO:0000455">
    <property type="term" value="P:enzyme-directed rRNA pseudouridine synthesis"/>
    <property type="evidence" value="ECO:0007669"/>
    <property type="project" value="TreeGrafter"/>
</dbReference>
<evidence type="ECO:0000313" key="5">
    <source>
        <dbReference type="Proteomes" id="UP000757232"/>
    </source>
</evidence>
<dbReference type="CDD" id="cd02557">
    <property type="entry name" value="PseudoU_synth_ScRIB2"/>
    <property type="match status" value="1"/>
</dbReference>
<dbReference type="Proteomes" id="UP000757232">
    <property type="component" value="Unassembled WGS sequence"/>
</dbReference>
<comment type="caution">
    <text evidence="4">The sequence shown here is derived from an EMBL/GenBank/DDBJ whole genome shotgun (WGS) entry which is preliminary data.</text>
</comment>
<feature type="region of interest" description="Disordered" evidence="2">
    <location>
        <begin position="453"/>
        <end position="553"/>
    </location>
</feature>
<feature type="region of interest" description="Disordered" evidence="2">
    <location>
        <begin position="288"/>
        <end position="415"/>
    </location>
</feature>
<feature type="domain" description="Pseudouridine synthase RsuA/RluA-like" evidence="3">
    <location>
        <begin position="119"/>
        <end position="266"/>
    </location>
</feature>
<gene>
    <name evidence="4" type="ORF">A7U60_g1228</name>
</gene>
<feature type="active site" evidence="1">
    <location>
        <position position="161"/>
    </location>
</feature>
<reference evidence="4" key="1">
    <citation type="submission" date="2016-06" db="EMBL/GenBank/DDBJ databases">
        <title>Draft Genome sequence of the fungus Inonotus baumii.</title>
        <authorList>
            <person name="Zhu H."/>
            <person name="Lin W."/>
        </authorList>
    </citation>
    <scope>NUCLEOTIDE SEQUENCE</scope>
    <source>
        <strain evidence="4">821</strain>
    </source>
</reference>
<dbReference type="OrthoDB" id="424794at2759"/>
<dbReference type="PANTHER" id="PTHR21600">
    <property type="entry name" value="MITOCHONDRIAL RNA PSEUDOURIDINE SYNTHASE"/>
    <property type="match status" value="1"/>
</dbReference>
<dbReference type="InterPro" id="IPR006225">
    <property type="entry name" value="PsdUridine_synth_RluC/D"/>
</dbReference>